<keyword evidence="1 4" id="KW-0808">Transferase</keyword>
<accession>A0ABT7EYU3</accession>
<comment type="caution">
    <text evidence="4">The sequence shown here is derived from an EMBL/GenBank/DDBJ whole genome shotgun (WGS) entry which is preliminary data.</text>
</comment>
<keyword evidence="5" id="KW-1185">Reference proteome</keyword>
<dbReference type="InterPro" id="IPR050832">
    <property type="entry name" value="Bact_Acetyltransf"/>
</dbReference>
<proteinExistence type="predicted"/>
<dbReference type="EC" id="2.3.1.-" evidence="4"/>
<dbReference type="Gene3D" id="3.40.630.30">
    <property type="match status" value="1"/>
</dbReference>
<protein>
    <submittedName>
        <fullName evidence="4">N-acetyltransferase</fullName>
        <ecNumber evidence="4">2.3.1.-</ecNumber>
    </submittedName>
</protein>
<dbReference type="EMBL" id="JASNJD010000004">
    <property type="protein sequence ID" value="MDK3017518.1"/>
    <property type="molecule type" value="Genomic_DNA"/>
</dbReference>
<dbReference type="InterPro" id="IPR016181">
    <property type="entry name" value="Acyl_CoA_acyltransferase"/>
</dbReference>
<evidence type="ECO:0000259" key="3">
    <source>
        <dbReference type="PROSITE" id="PS51186"/>
    </source>
</evidence>
<dbReference type="PROSITE" id="PS51186">
    <property type="entry name" value="GNAT"/>
    <property type="match status" value="1"/>
</dbReference>
<dbReference type="InterPro" id="IPR000182">
    <property type="entry name" value="GNAT_dom"/>
</dbReference>
<dbReference type="PANTHER" id="PTHR43877">
    <property type="entry name" value="AMINOALKYLPHOSPHONATE N-ACETYLTRANSFERASE-RELATED-RELATED"/>
    <property type="match status" value="1"/>
</dbReference>
<evidence type="ECO:0000256" key="1">
    <source>
        <dbReference type="ARBA" id="ARBA00022679"/>
    </source>
</evidence>
<gene>
    <name evidence="4" type="ORF">QO033_07500</name>
</gene>
<organism evidence="4 5">
    <name type="scientific">Pseudodonghicola flavimaris</name>
    <dbReference type="NCBI Taxonomy" id="3050036"/>
    <lineage>
        <taxon>Bacteria</taxon>
        <taxon>Pseudomonadati</taxon>
        <taxon>Pseudomonadota</taxon>
        <taxon>Alphaproteobacteria</taxon>
        <taxon>Rhodobacterales</taxon>
        <taxon>Paracoccaceae</taxon>
        <taxon>Pseudodonghicola</taxon>
    </lineage>
</organism>
<feature type="domain" description="N-acetyltransferase" evidence="3">
    <location>
        <begin position="7"/>
        <end position="167"/>
    </location>
</feature>
<evidence type="ECO:0000256" key="2">
    <source>
        <dbReference type="ARBA" id="ARBA00023315"/>
    </source>
</evidence>
<sequence length="172" mass="17956">MTAGSLLSIRPAGPADAAAIAALHVAVWRLTYAGLAPPAAVARLDLAHRLPQWRAALAPGARGATLLALRDARLAGFVRFGPASQPELGEAGEIKHLYVDPACARQGIGRQLLSAAFDGLRRAGCAEAALAVVRGNDPALAFYRAAGGRPAGHFTDAGPLWRSENLILRWVL</sequence>
<evidence type="ECO:0000313" key="4">
    <source>
        <dbReference type="EMBL" id="MDK3017518.1"/>
    </source>
</evidence>
<dbReference type="Pfam" id="PF00583">
    <property type="entry name" value="Acetyltransf_1"/>
    <property type="match status" value="1"/>
</dbReference>
<name>A0ABT7EYU3_9RHOB</name>
<dbReference type="Proteomes" id="UP001243757">
    <property type="component" value="Unassembled WGS sequence"/>
</dbReference>
<dbReference type="RefSeq" id="WP_284480333.1">
    <property type="nucleotide sequence ID" value="NZ_JASNJD010000004.1"/>
</dbReference>
<dbReference type="CDD" id="cd04301">
    <property type="entry name" value="NAT_SF"/>
    <property type="match status" value="1"/>
</dbReference>
<reference evidence="4 5" key="1">
    <citation type="submission" date="2023-05" db="EMBL/GenBank/DDBJ databases">
        <title>Pseudodonghicola sp. nov.</title>
        <authorList>
            <person name="Huang J."/>
        </authorList>
    </citation>
    <scope>NUCLEOTIDE SEQUENCE [LARGE SCALE GENOMIC DNA]</scope>
    <source>
        <strain evidence="4 5">IC7</strain>
    </source>
</reference>
<keyword evidence="2 4" id="KW-0012">Acyltransferase</keyword>
<dbReference type="GO" id="GO:0016746">
    <property type="term" value="F:acyltransferase activity"/>
    <property type="evidence" value="ECO:0007669"/>
    <property type="project" value="UniProtKB-KW"/>
</dbReference>
<dbReference type="SUPFAM" id="SSF55729">
    <property type="entry name" value="Acyl-CoA N-acyltransferases (Nat)"/>
    <property type="match status" value="1"/>
</dbReference>
<evidence type="ECO:0000313" key="5">
    <source>
        <dbReference type="Proteomes" id="UP001243757"/>
    </source>
</evidence>